<proteinExistence type="predicted"/>
<evidence type="ECO:0000313" key="2">
    <source>
        <dbReference type="Proteomes" id="UP001178461"/>
    </source>
</evidence>
<dbReference type="Proteomes" id="UP001178461">
    <property type="component" value="Chromosome 14"/>
</dbReference>
<gene>
    <name evidence="1" type="ORF">PODLI_1B027043</name>
</gene>
<keyword evidence="2" id="KW-1185">Reference proteome</keyword>
<accession>A0AA35L9Y3</accession>
<name>A0AA35L9Y3_9SAUR</name>
<sequence>MFWLLEEGAERYWDLTLALRKDSVSVCFIKCVSSAALLMLHVFPEVKVLLSIDFELFSNAAVTCQQIWLFLLLALQVRLRAKEVLSLPSSSRSHIVQIRVSVDLLLMEKCDRLQESCFSENAISCL</sequence>
<protein>
    <submittedName>
        <fullName evidence="1">Uncharacterized protein</fullName>
    </submittedName>
</protein>
<evidence type="ECO:0000313" key="1">
    <source>
        <dbReference type="EMBL" id="CAI5792501.1"/>
    </source>
</evidence>
<reference evidence="1" key="1">
    <citation type="submission" date="2022-12" db="EMBL/GenBank/DDBJ databases">
        <authorList>
            <person name="Alioto T."/>
            <person name="Alioto T."/>
            <person name="Gomez Garrido J."/>
        </authorList>
    </citation>
    <scope>NUCLEOTIDE SEQUENCE</scope>
</reference>
<dbReference type="EMBL" id="OX395139">
    <property type="protein sequence ID" value="CAI5792501.1"/>
    <property type="molecule type" value="Genomic_DNA"/>
</dbReference>
<dbReference type="AlphaFoldDB" id="A0AA35L9Y3"/>
<organism evidence="1 2">
    <name type="scientific">Podarcis lilfordi</name>
    <name type="common">Lilford's wall lizard</name>
    <dbReference type="NCBI Taxonomy" id="74358"/>
    <lineage>
        <taxon>Eukaryota</taxon>
        <taxon>Metazoa</taxon>
        <taxon>Chordata</taxon>
        <taxon>Craniata</taxon>
        <taxon>Vertebrata</taxon>
        <taxon>Euteleostomi</taxon>
        <taxon>Lepidosauria</taxon>
        <taxon>Squamata</taxon>
        <taxon>Bifurcata</taxon>
        <taxon>Unidentata</taxon>
        <taxon>Episquamata</taxon>
        <taxon>Laterata</taxon>
        <taxon>Lacertibaenia</taxon>
        <taxon>Lacertidae</taxon>
        <taxon>Podarcis</taxon>
    </lineage>
</organism>